<keyword evidence="1" id="KW-0472">Membrane</keyword>
<keyword evidence="1" id="KW-1133">Transmembrane helix</keyword>
<feature type="transmembrane region" description="Helical" evidence="1">
    <location>
        <begin position="40"/>
        <end position="58"/>
    </location>
</feature>
<gene>
    <name evidence="2" type="ORF">SJI18_22240</name>
</gene>
<evidence type="ECO:0000313" key="3">
    <source>
        <dbReference type="Proteomes" id="UP001498469"/>
    </source>
</evidence>
<evidence type="ECO:0000256" key="1">
    <source>
        <dbReference type="SAM" id="Phobius"/>
    </source>
</evidence>
<keyword evidence="1" id="KW-0812">Transmembrane</keyword>
<reference evidence="2 3" key="1">
    <citation type="submission" date="2023-11" db="EMBL/GenBank/DDBJ databases">
        <title>Draft genome sequence of a psychrophilic Clostridium strain from permafrost water brine.</title>
        <authorList>
            <person name="Shcherbakova V.A."/>
            <person name="Trubitsyn V.E."/>
            <person name="Zakharyuk A.G."/>
        </authorList>
    </citation>
    <scope>NUCLEOTIDE SEQUENCE [LARGE SCALE GENOMIC DNA]</scope>
    <source>
        <strain evidence="2 3">14F</strain>
    </source>
</reference>
<comment type="caution">
    <text evidence="2">The sequence shown here is derived from an EMBL/GenBank/DDBJ whole genome shotgun (WGS) entry which is preliminary data.</text>
</comment>
<accession>A0ABU7UUG9</accession>
<name>A0ABU7UUG9_9CLOT</name>
<dbReference type="Proteomes" id="UP001498469">
    <property type="component" value="Unassembled WGS sequence"/>
</dbReference>
<keyword evidence="3" id="KW-1185">Reference proteome</keyword>
<dbReference type="RefSeq" id="WP_216255072.1">
    <property type="nucleotide sequence ID" value="NZ_JAZHFS010000036.1"/>
</dbReference>
<organism evidence="2 3">
    <name type="scientific">Clostridium frigoriphilum</name>
    <dbReference type="NCBI Taxonomy" id="443253"/>
    <lineage>
        <taxon>Bacteria</taxon>
        <taxon>Bacillati</taxon>
        <taxon>Bacillota</taxon>
        <taxon>Clostridia</taxon>
        <taxon>Eubacteriales</taxon>
        <taxon>Clostridiaceae</taxon>
        <taxon>Clostridium</taxon>
    </lineage>
</organism>
<dbReference type="EMBL" id="JAZHFS010000036">
    <property type="protein sequence ID" value="MEF2115007.1"/>
    <property type="molecule type" value="Genomic_DNA"/>
</dbReference>
<evidence type="ECO:0000313" key="2">
    <source>
        <dbReference type="EMBL" id="MEF2115007.1"/>
    </source>
</evidence>
<proteinExistence type="predicted"/>
<sequence>MSLVFKFIILLIFLVLIISLVSKFIRALVVDIRENKIKMLLIKIAAVVIVIFSFNYMINARNGWSIPVVDKQYEKYVINLNEEKVFGDTKIRINDVLIDFNKLDFNVGIKGKDKLVAVEVKENLKDVEPLISIKGLWLGKKFIYSYNAFDYSYKSESFIDSMYIICYLSNGEEVSFKVNDTKDMKSLTKIIHIDKDFQEEGEKIRFRTFTKGATYGELYMVSDLGIFNTEVSIFIDGKEYKNLGAFGTGGQQSYNTPPIGDSKAYVKIKVKSSGKEYKVNIQ</sequence>
<protein>
    <submittedName>
        <fullName evidence="2">Uncharacterized protein</fullName>
    </submittedName>
</protein>
<feature type="transmembrane region" description="Helical" evidence="1">
    <location>
        <begin position="6"/>
        <end position="28"/>
    </location>
</feature>